<name>A0A4P9W4P7_9FUNG</name>
<organism evidence="2 3">
    <name type="scientific">Blyttiomyces helicus</name>
    <dbReference type="NCBI Taxonomy" id="388810"/>
    <lineage>
        <taxon>Eukaryota</taxon>
        <taxon>Fungi</taxon>
        <taxon>Fungi incertae sedis</taxon>
        <taxon>Chytridiomycota</taxon>
        <taxon>Chytridiomycota incertae sedis</taxon>
        <taxon>Chytridiomycetes</taxon>
        <taxon>Chytridiomycetes incertae sedis</taxon>
        <taxon>Blyttiomyces</taxon>
    </lineage>
</organism>
<accession>A0A4P9W4P7</accession>
<protein>
    <submittedName>
        <fullName evidence="2">Uncharacterized protein</fullName>
    </submittedName>
</protein>
<feature type="region of interest" description="Disordered" evidence="1">
    <location>
        <begin position="52"/>
        <end position="85"/>
    </location>
</feature>
<dbReference type="AlphaFoldDB" id="A0A4P9W4P7"/>
<evidence type="ECO:0000256" key="1">
    <source>
        <dbReference type="SAM" id="MobiDB-lite"/>
    </source>
</evidence>
<dbReference type="Proteomes" id="UP000269721">
    <property type="component" value="Unassembled WGS sequence"/>
</dbReference>
<keyword evidence="3" id="KW-1185">Reference proteome</keyword>
<proteinExistence type="predicted"/>
<dbReference type="OrthoDB" id="10657651at2759"/>
<gene>
    <name evidence="2" type="ORF">BDK51DRAFT_47728</name>
</gene>
<evidence type="ECO:0000313" key="3">
    <source>
        <dbReference type="Proteomes" id="UP000269721"/>
    </source>
</evidence>
<dbReference type="EMBL" id="KZ998851">
    <property type="protein sequence ID" value="RKO85680.1"/>
    <property type="molecule type" value="Genomic_DNA"/>
</dbReference>
<reference evidence="3" key="1">
    <citation type="journal article" date="2018" name="Nat. Microbiol.">
        <title>Leveraging single-cell genomics to expand the fungal tree of life.</title>
        <authorList>
            <person name="Ahrendt S.R."/>
            <person name="Quandt C.A."/>
            <person name="Ciobanu D."/>
            <person name="Clum A."/>
            <person name="Salamov A."/>
            <person name="Andreopoulos B."/>
            <person name="Cheng J.F."/>
            <person name="Woyke T."/>
            <person name="Pelin A."/>
            <person name="Henrissat B."/>
            <person name="Reynolds N.K."/>
            <person name="Benny G.L."/>
            <person name="Smith M.E."/>
            <person name="James T.Y."/>
            <person name="Grigoriev I.V."/>
        </authorList>
    </citation>
    <scope>NUCLEOTIDE SEQUENCE [LARGE SCALE GENOMIC DNA]</scope>
</reference>
<sequence>MNGKARKRASSGTGHRSDDADLVVPTRALEARLPSQVARSVKCALAPKATHEIPSCSSASPTGANVRMGAASRPASFRPSTSARPSQNMLPLLLCPPCTRPGVLGPPRQTTGSQPDFWTHEVARGSGRDRLPHTKPAPAPAHVLSSVYPTSGVGALSFGVPQQDTPRTRARSMRPLTLSALHPLSSRLPAFWRRSASSPPTLLFSKDIHYISSNIWRTDGRVGLRRQVKALVSSEAWVQIPLCSLLCLRAGLRFTPPPSKDAINPVSPAGPTVDRANAAANTQMAMDIHGRRS</sequence>
<feature type="region of interest" description="Disordered" evidence="1">
    <location>
        <begin position="1"/>
        <end position="23"/>
    </location>
</feature>
<evidence type="ECO:0000313" key="2">
    <source>
        <dbReference type="EMBL" id="RKO85680.1"/>
    </source>
</evidence>